<dbReference type="SUPFAM" id="SSF48317">
    <property type="entry name" value="Acid phosphatase/Vanadium-dependent haloperoxidase"/>
    <property type="match status" value="1"/>
</dbReference>
<name>A0ABN4XLQ4_9RHOB</name>
<proteinExistence type="predicted"/>
<feature type="domain" description="Phosphatidic acid phosphatase type 2/haloperoxidase" evidence="2">
    <location>
        <begin position="74"/>
        <end position="183"/>
    </location>
</feature>
<keyword evidence="3" id="KW-0614">Plasmid</keyword>
<accession>A0ABN4XLQ4</accession>
<protein>
    <submittedName>
        <fullName evidence="3">Phosphatase PAP2 family protein</fullName>
    </submittedName>
</protein>
<keyword evidence="1" id="KW-0472">Membrane</keyword>
<feature type="transmembrane region" description="Helical" evidence="1">
    <location>
        <begin position="75"/>
        <end position="97"/>
    </location>
</feature>
<feature type="transmembrane region" description="Helical" evidence="1">
    <location>
        <begin position="143"/>
        <end position="162"/>
    </location>
</feature>
<sequence length="200" mass="22166">MHQVLIELPAGLYLFDERLAMDAAITHWINSFAGHIPFVDQAMIAITQAGVPFIVLVVVLQWWSRENRQHLRHVAICAGLAFLLGLAINQGILLFIHRVRPYDAGVSNLLIAKSADWSFPSDHATASMSVAMAFALQRLPWRALAFFAMAFLICLSRIYVGTHYVTDVLGGAATGIVATIAVRALYRENSKFDRFAKSIL</sequence>
<feature type="transmembrane region" description="Helical" evidence="1">
    <location>
        <begin position="42"/>
        <end position="63"/>
    </location>
</feature>
<evidence type="ECO:0000313" key="4">
    <source>
        <dbReference type="Proteomes" id="UP000185622"/>
    </source>
</evidence>
<keyword evidence="1" id="KW-0812">Transmembrane</keyword>
<dbReference type="Proteomes" id="UP000185622">
    <property type="component" value="Plasmid unnamed1"/>
</dbReference>
<dbReference type="Pfam" id="PF01569">
    <property type="entry name" value="PAP2"/>
    <property type="match status" value="1"/>
</dbReference>
<dbReference type="EMBL" id="CP019438">
    <property type="protein sequence ID" value="AQS50198.1"/>
    <property type="molecule type" value="Genomic_DNA"/>
</dbReference>
<keyword evidence="4" id="KW-1185">Reference proteome</keyword>
<organism evidence="3 4">
    <name type="scientific">Thioclava nitratireducens</name>
    <dbReference type="NCBI Taxonomy" id="1915078"/>
    <lineage>
        <taxon>Bacteria</taxon>
        <taxon>Pseudomonadati</taxon>
        <taxon>Pseudomonadota</taxon>
        <taxon>Alphaproteobacteria</taxon>
        <taxon>Rhodobacterales</taxon>
        <taxon>Paracoccaceae</taxon>
        <taxon>Thioclava</taxon>
    </lineage>
</organism>
<keyword evidence="1" id="KW-1133">Transmembrane helix</keyword>
<evidence type="ECO:0000259" key="2">
    <source>
        <dbReference type="SMART" id="SM00014"/>
    </source>
</evidence>
<gene>
    <name evidence="3" type="ORF">BMG03_19290</name>
</gene>
<evidence type="ECO:0000256" key="1">
    <source>
        <dbReference type="SAM" id="Phobius"/>
    </source>
</evidence>
<dbReference type="SMART" id="SM00014">
    <property type="entry name" value="acidPPc"/>
    <property type="match status" value="1"/>
</dbReference>
<geneLocation type="plasmid" evidence="3 4">
    <name>unnamed1</name>
</geneLocation>
<feature type="transmembrane region" description="Helical" evidence="1">
    <location>
        <begin position="168"/>
        <end position="186"/>
    </location>
</feature>
<dbReference type="PANTHER" id="PTHR14969:SF13">
    <property type="entry name" value="AT30094P"/>
    <property type="match status" value="1"/>
</dbReference>
<dbReference type="Gene3D" id="1.20.144.10">
    <property type="entry name" value="Phosphatidic acid phosphatase type 2/haloperoxidase"/>
    <property type="match status" value="1"/>
</dbReference>
<dbReference type="InterPro" id="IPR036938">
    <property type="entry name" value="PAP2/HPO_sf"/>
</dbReference>
<dbReference type="InterPro" id="IPR000326">
    <property type="entry name" value="PAP2/HPO"/>
</dbReference>
<dbReference type="PANTHER" id="PTHR14969">
    <property type="entry name" value="SPHINGOSINE-1-PHOSPHATE PHOSPHOHYDROLASE"/>
    <property type="match status" value="1"/>
</dbReference>
<evidence type="ECO:0000313" key="3">
    <source>
        <dbReference type="EMBL" id="AQS50198.1"/>
    </source>
</evidence>
<reference evidence="3 4" key="1">
    <citation type="submission" date="2017-01" db="EMBL/GenBank/DDBJ databases">
        <title>The complete genome sequence of a sulfur-oxidizing marine bacterium Thioclava sp. 25B10_4T.</title>
        <authorList>
            <person name="Liu Y."/>
            <person name="Lai Q."/>
            <person name="Shao Z."/>
        </authorList>
    </citation>
    <scope>NUCLEOTIDE SEQUENCE [LARGE SCALE GENOMIC DNA]</scope>
    <source>
        <strain evidence="3 4">25B10_4</strain>
        <plasmid evidence="3 4">unnamed1</plasmid>
    </source>
</reference>